<gene>
    <name evidence="4" type="ORF">CLV71_108302</name>
</gene>
<evidence type="ECO:0000256" key="1">
    <source>
        <dbReference type="ARBA" id="ARBA00006817"/>
    </source>
</evidence>
<feature type="region of interest" description="Disordered" evidence="2">
    <location>
        <begin position="190"/>
        <end position="226"/>
    </location>
</feature>
<dbReference type="Pfam" id="PF08327">
    <property type="entry name" value="AHSA1"/>
    <property type="match status" value="1"/>
</dbReference>
<evidence type="ECO:0000313" key="5">
    <source>
        <dbReference type="Proteomes" id="UP000294927"/>
    </source>
</evidence>
<evidence type="ECO:0000259" key="3">
    <source>
        <dbReference type="Pfam" id="PF08327"/>
    </source>
</evidence>
<protein>
    <submittedName>
        <fullName evidence="4">Uncharacterized protein YndB with AHSA1/START domain</fullName>
    </submittedName>
</protein>
<feature type="domain" description="Activator of Hsp90 ATPase homologue 1/2-like C-terminal" evidence="3">
    <location>
        <begin position="36"/>
        <end position="150"/>
    </location>
</feature>
<dbReference type="Gene3D" id="3.30.530.20">
    <property type="match status" value="1"/>
</dbReference>
<comment type="similarity">
    <text evidence="1">Belongs to the AHA1 family.</text>
</comment>
<sequence length="226" mass="24612">MIDVVQQVNAVSREVGTRVFGPGEARVVKVTQTYAADPEDVWDACTSPERLARWFLPVTGELRLGGRYQLEGNAGGTVERCDAPKSFFVTWEMGDQASWLEVRVVPEAQSRTRLELEHIAHVSDDLWDQFGPGAVGLGWDLTMRSLATHLAPDEPDLIPAEAAAWPLSPEGVEFVSGCAEAWYRADVASGHEESKARAAADQAKAFYTTAPEPPSDATDTTEPKAE</sequence>
<reference evidence="4 5" key="1">
    <citation type="submission" date="2019-03" db="EMBL/GenBank/DDBJ databases">
        <title>Genomic Encyclopedia of Archaeal and Bacterial Type Strains, Phase II (KMG-II): from individual species to whole genera.</title>
        <authorList>
            <person name="Goeker M."/>
        </authorList>
    </citation>
    <scope>NUCLEOTIDE SEQUENCE [LARGE SCALE GENOMIC DNA]</scope>
    <source>
        <strain evidence="4 5">DSM 45499</strain>
    </source>
</reference>
<dbReference type="OrthoDB" id="8117292at2"/>
<keyword evidence="5" id="KW-1185">Reference proteome</keyword>
<accession>A0A4V6Q6S1</accession>
<organism evidence="4 5">
    <name type="scientific">Actinophytocola oryzae</name>
    <dbReference type="NCBI Taxonomy" id="502181"/>
    <lineage>
        <taxon>Bacteria</taxon>
        <taxon>Bacillati</taxon>
        <taxon>Actinomycetota</taxon>
        <taxon>Actinomycetes</taxon>
        <taxon>Pseudonocardiales</taxon>
        <taxon>Pseudonocardiaceae</taxon>
    </lineage>
</organism>
<dbReference type="RefSeq" id="WP_133904958.1">
    <property type="nucleotide sequence ID" value="NZ_SOCP01000008.1"/>
</dbReference>
<dbReference type="SUPFAM" id="SSF55961">
    <property type="entry name" value="Bet v1-like"/>
    <property type="match status" value="1"/>
</dbReference>
<evidence type="ECO:0000256" key="2">
    <source>
        <dbReference type="SAM" id="MobiDB-lite"/>
    </source>
</evidence>
<dbReference type="Proteomes" id="UP000294927">
    <property type="component" value="Unassembled WGS sequence"/>
</dbReference>
<dbReference type="InterPro" id="IPR023393">
    <property type="entry name" value="START-like_dom_sf"/>
</dbReference>
<evidence type="ECO:0000313" key="4">
    <source>
        <dbReference type="EMBL" id="TDV48941.1"/>
    </source>
</evidence>
<dbReference type="InterPro" id="IPR013538">
    <property type="entry name" value="ASHA1/2-like_C"/>
</dbReference>
<proteinExistence type="inferred from homology"/>
<dbReference type="CDD" id="cd08899">
    <property type="entry name" value="SRPBCC_CalC_Aha1-like_6"/>
    <property type="match status" value="1"/>
</dbReference>
<name>A0A4V6Q6S1_9PSEU</name>
<comment type="caution">
    <text evidence="4">The sequence shown here is derived from an EMBL/GenBank/DDBJ whole genome shotgun (WGS) entry which is preliminary data.</text>
</comment>
<dbReference type="EMBL" id="SOCP01000008">
    <property type="protein sequence ID" value="TDV48941.1"/>
    <property type="molecule type" value="Genomic_DNA"/>
</dbReference>
<dbReference type="AlphaFoldDB" id="A0A4V6Q6S1"/>